<evidence type="ECO:0000259" key="7">
    <source>
        <dbReference type="Pfam" id="PF03600"/>
    </source>
</evidence>
<proteinExistence type="predicted"/>
<feature type="transmembrane region" description="Helical" evidence="6">
    <location>
        <begin position="316"/>
        <end position="339"/>
    </location>
</feature>
<evidence type="ECO:0000256" key="4">
    <source>
        <dbReference type="ARBA" id="ARBA00022989"/>
    </source>
</evidence>
<feature type="transmembrane region" description="Helical" evidence="6">
    <location>
        <begin position="136"/>
        <end position="155"/>
    </location>
</feature>
<dbReference type="InterPro" id="IPR004680">
    <property type="entry name" value="Cit_transptr-like_dom"/>
</dbReference>
<evidence type="ECO:0000256" key="1">
    <source>
        <dbReference type="ARBA" id="ARBA00004141"/>
    </source>
</evidence>
<reference evidence="8 9" key="1">
    <citation type="submission" date="2020-10" db="EMBL/GenBank/DDBJ databases">
        <title>Phylogeny of dyella-like bacteria.</title>
        <authorList>
            <person name="Fu J."/>
        </authorList>
    </citation>
    <scope>NUCLEOTIDE SEQUENCE [LARGE SCALE GENOMIC DNA]</scope>
    <source>
        <strain evidence="8 9">DHOB07</strain>
    </source>
</reference>
<sequence length="404" mass="44033">MACTEAPGRSGSRAPQLETALRVGRFERVVIRHPATQHWRNRLKQEWLLLLFLALALVLACIDPQPLTRYQGWLQLPTLSGLLGLLISIQGIRDSGLVQRLAGMMVARMHSLRGVGLLLVSMTAVLSMVLTNDVSLFLMVPLTVAIGSMSNLPILRMAVLEALAVNAGSTLSPIGNPQNLLVWQHAQLPFLQFVIGMLPAATVMFVLVAALTWMWLPKDRVELQAERLDGHAMSLSLALLSVLSLAMMVLMMEYGHAPWGALLLAALFVLFSWRSLVRIDWFLMATFAAIFLGLGHVAALPIVSDALDKIDFNQPLALYLSGIISSQLISNVPATVLLLDRASDAMQLAVAVNVGGFGVVMGSLANLIALRLAKQPHGMRLFHEVSIPFLLICAPLVYLAAHWL</sequence>
<keyword evidence="5 6" id="KW-0472">Membrane</keyword>
<evidence type="ECO:0000256" key="6">
    <source>
        <dbReference type="SAM" id="Phobius"/>
    </source>
</evidence>
<protein>
    <submittedName>
        <fullName evidence="8">Citrate transporter</fullName>
    </submittedName>
</protein>
<organism evidence="8 9">
    <name type="scientific">Dyella lipolytica</name>
    <dbReference type="NCBI Taxonomy" id="1867835"/>
    <lineage>
        <taxon>Bacteria</taxon>
        <taxon>Pseudomonadati</taxon>
        <taxon>Pseudomonadota</taxon>
        <taxon>Gammaproteobacteria</taxon>
        <taxon>Lysobacterales</taxon>
        <taxon>Rhodanobacteraceae</taxon>
        <taxon>Dyella</taxon>
    </lineage>
</organism>
<evidence type="ECO:0000313" key="8">
    <source>
        <dbReference type="EMBL" id="MFK2872790.1"/>
    </source>
</evidence>
<comment type="subcellular location">
    <subcellularLocation>
        <location evidence="1">Membrane</location>
        <topology evidence="1">Multi-pass membrane protein</topology>
    </subcellularLocation>
</comment>
<comment type="caution">
    <text evidence="8">The sequence shown here is derived from an EMBL/GenBank/DDBJ whole genome shotgun (WGS) entry which is preliminary data.</text>
</comment>
<evidence type="ECO:0000256" key="2">
    <source>
        <dbReference type="ARBA" id="ARBA00022448"/>
    </source>
</evidence>
<gene>
    <name evidence="8" type="ORF">ISP13_04535</name>
</gene>
<dbReference type="EMBL" id="JADIKG010000011">
    <property type="protein sequence ID" value="MFK2872790.1"/>
    <property type="molecule type" value="Genomic_DNA"/>
</dbReference>
<evidence type="ECO:0000256" key="5">
    <source>
        <dbReference type="ARBA" id="ARBA00023136"/>
    </source>
</evidence>
<dbReference type="PANTHER" id="PTHR43568">
    <property type="entry name" value="P PROTEIN"/>
    <property type="match status" value="1"/>
</dbReference>
<keyword evidence="4 6" id="KW-1133">Transmembrane helix</keyword>
<feature type="transmembrane region" description="Helical" evidence="6">
    <location>
        <begin position="190"/>
        <end position="215"/>
    </location>
</feature>
<keyword evidence="3 6" id="KW-0812">Transmembrane</keyword>
<feature type="transmembrane region" description="Helical" evidence="6">
    <location>
        <begin position="47"/>
        <end position="67"/>
    </location>
</feature>
<name>A0ABW8ITR1_9GAMM</name>
<feature type="transmembrane region" description="Helical" evidence="6">
    <location>
        <begin position="282"/>
        <end position="304"/>
    </location>
</feature>
<dbReference type="Proteomes" id="UP001620405">
    <property type="component" value="Unassembled WGS sequence"/>
</dbReference>
<keyword evidence="9" id="KW-1185">Reference proteome</keyword>
<feature type="transmembrane region" description="Helical" evidence="6">
    <location>
        <begin position="112"/>
        <end position="130"/>
    </location>
</feature>
<feature type="domain" description="Citrate transporter-like" evidence="7">
    <location>
        <begin position="50"/>
        <end position="344"/>
    </location>
</feature>
<dbReference type="InterPro" id="IPR051475">
    <property type="entry name" value="Diverse_Ion_Transporter"/>
</dbReference>
<evidence type="ECO:0000313" key="9">
    <source>
        <dbReference type="Proteomes" id="UP001620405"/>
    </source>
</evidence>
<keyword evidence="2" id="KW-0813">Transport</keyword>
<feature type="transmembrane region" description="Helical" evidence="6">
    <location>
        <begin position="259"/>
        <end position="276"/>
    </location>
</feature>
<evidence type="ECO:0000256" key="3">
    <source>
        <dbReference type="ARBA" id="ARBA00022692"/>
    </source>
</evidence>
<feature type="transmembrane region" description="Helical" evidence="6">
    <location>
        <begin position="73"/>
        <end position="92"/>
    </location>
</feature>
<feature type="transmembrane region" description="Helical" evidence="6">
    <location>
        <begin position="235"/>
        <end position="252"/>
    </location>
</feature>
<dbReference type="PANTHER" id="PTHR43568:SF1">
    <property type="entry name" value="P PROTEIN"/>
    <property type="match status" value="1"/>
</dbReference>
<accession>A0ABW8ITR1</accession>
<feature type="transmembrane region" description="Helical" evidence="6">
    <location>
        <begin position="381"/>
        <end position="401"/>
    </location>
</feature>
<feature type="transmembrane region" description="Helical" evidence="6">
    <location>
        <begin position="345"/>
        <end position="369"/>
    </location>
</feature>
<dbReference type="Pfam" id="PF03600">
    <property type="entry name" value="CitMHS"/>
    <property type="match status" value="1"/>
</dbReference>